<accession>A0AAV4S7N7</accession>
<feature type="non-terminal residue" evidence="1">
    <location>
        <position position="1"/>
    </location>
</feature>
<reference evidence="1 2" key="1">
    <citation type="submission" date="2021-06" db="EMBL/GenBank/DDBJ databases">
        <title>Caerostris extrusa draft genome.</title>
        <authorList>
            <person name="Kono N."/>
            <person name="Arakawa K."/>
        </authorList>
    </citation>
    <scope>NUCLEOTIDE SEQUENCE [LARGE SCALE GENOMIC DNA]</scope>
</reference>
<dbReference type="AlphaFoldDB" id="A0AAV4S7N7"/>
<dbReference type="EMBL" id="BPLR01008893">
    <property type="protein sequence ID" value="GIY28008.1"/>
    <property type="molecule type" value="Genomic_DNA"/>
</dbReference>
<sequence length="285" mass="30881">RNKPSQSHFLSSVQSSLLEPSSGDTGGNVARLFSFCIDEPFEKIKLFINTTPQTIVPPSFFYRSSDLVLVWYSAICPVTSPEPGRPVRLQVEPPAVTQLAQENQLELLTTGEALLVEQTAAKNGFQADREQPRESYCLCGETGMVKRSVTSAPYTSRTNGRCSFQLSDAWETMPDGGGPGVIGPRESVVFKADSCWSALCWDLRDTRTALCCQLAHFVAGTFFTHGIFQSHHKLCTPPRAPQSLGPPGSLSVLCLCSSTVGSTLLGLAHSGIETHADAYFISGPY</sequence>
<evidence type="ECO:0000313" key="1">
    <source>
        <dbReference type="EMBL" id="GIY28008.1"/>
    </source>
</evidence>
<protein>
    <submittedName>
        <fullName evidence="1">Uncharacterized protein</fullName>
    </submittedName>
</protein>
<name>A0AAV4S7N7_CAEEX</name>
<organism evidence="1 2">
    <name type="scientific">Caerostris extrusa</name>
    <name type="common">Bark spider</name>
    <name type="synonym">Caerostris bankana</name>
    <dbReference type="NCBI Taxonomy" id="172846"/>
    <lineage>
        <taxon>Eukaryota</taxon>
        <taxon>Metazoa</taxon>
        <taxon>Ecdysozoa</taxon>
        <taxon>Arthropoda</taxon>
        <taxon>Chelicerata</taxon>
        <taxon>Arachnida</taxon>
        <taxon>Araneae</taxon>
        <taxon>Araneomorphae</taxon>
        <taxon>Entelegynae</taxon>
        <taxon>Araneoidea</taxon>
        <taxon>Araneidae</taxon>
        <taxon>Caerostris</taxon>
    </lineage>
</organism>
<comment type="caution">
    <text evidence="1">The sequence shown here is derived from an EMBL/GenBank/DDBJ whole genome shotgun (WGS) entry which is preliminary data.</text>
</comment>
<proteinExistence type="predicted"/>
<evidence type="ECO:0000313" key="2">
    <source>
        <dbReference type="Proteomes" id="UP001054945"/>
    </source>
</evidence>
<gene>
    <name evidence="1" type="ORF">CEXT_278421</name>
</gene>
<dbReference type="Proteomes" id="UP001054945">
    <property type="component" value="Unassembled WGS sequence"/>
</dbReference>
<keyword evidence="2" id="KW-1185">Reference proteome</keyword>